<dbReference type="EMBL" id="QWDE01000001">
    <property type="protein sequence ID" value="RFZ85889.1"/>
    <property type="molecule type" value="Genomic_DNA"/>
</dbReference>
<sequence length="209" mass="23901">MVIKTADFICSNTQISRLPLPLKPEYAFIGRSNVGKSSLINMLTQKKGLAKTSQTPGKTQLINHFLVNDNWYIVDLPGYGYARTSKSNKEDWNKFIRTYLDKRESLQCVMVLIDSRLDPQKIDLEFCNWLGEKGLSFVTVFTKADKQGSIKTDQSVAKFRRALLGYFEEAPPYFVTSSETMMGRDEVLGFIDDINKNFTPPKFDGEHYK</sequence>
<evidence type="ECO:0000256" key="8">
    <source>
        <dbReference type="ARBA" id="ARBA00023210"/>
    </source>
</evidence>
<dbReference type="GO" id="GO:0000917">
    <property type="term" value="P:division septum assembly"/>
    <property type="evidence" value="ECO:0007669"/>
    <property type="project" value="UniProtKB-KW"/>
</dbReference>
<dbReference type="Proteomes" id="UP000260823">
    <property type="component" value="Unassembled WGS sequence"/>
</dbReference>
<dbReference type="InterPro" id="IPR030393">
    <property type="entry name" value="G_ENGB_dom"/>
</dbReference>
<dbReference type="SUPFAM" id="SSF52540">
    <property type="entry name" value="P-loop containing nucleoside triphosphate hydrolases"/>
    <property type="match status" value="1"/>
</dbReference>
<dbReference type="OrthoDB" id="9804921at2"/>
<name>A0A3E2NY73_9SPHI</name>
<evidence type="ECO:0000256" key="5">
    <source>
        <dbReference type="ARBA" id="ARBA00022741"/>
    </source>
</evidence>
<dbReference type="Pfam" id="PF01926">
    <property type="entry name" value="MMR_HSR1"/>
    <property type="match status" value="1"/>
</dbReference>
<keyword evidence="5 10" id="KW-0547">Nucleotide-binding</keyword>
<dbReference type="PANTHER" id="PTHR11649">
    <property type="entry name" value="MSS1/TRME-RELATED GTP-BINDING PROTEIN"/>
    <property type="match status" value="1"/>
</dbReference>
<evidence type="ECO:0000313" key="12">
    <source>
        <dbReference type="EMBL" id="RFZ85889.1"/>
    </source>
</evidence>
<evidence type="ECO:0000256" key="3">
    <source>
        <dbReference type="ARBA" id="ARBA00022618"/>
    </source>
</evidence>
<keyword evidence="3 10" id="KW-0132">Cell division</keyword>
<dbReference type="RefSeq" id="WP_117382785.1">
    <property type="nucleotide sequence ID" value="NZ_QWDE01000001.1"/>
</dbReference>
<evidence type="ECO:0000256" key="1">
    <source>
        <dbReference type="ARBA" id="ARBA00001946"/>
    </source>
</evidence>
<dbReference type="GO" id="GO:0005525">
    <property type="term" value="F:GTP binding"/>
    <property type="evidence" value="ECO:0007669"/>
    <property type="project" value="UniProtKB-UniRule"/>
</dbReference>
<accession>A0A3E2NY73</accession>
<keyword evidence="7 10" id="KW-0342">GTP-binding</keyword>
<dbReference type="FunFam" id="3.40.50.300:FF:000098">
    <property type="entry name" value="Probable GTP-binding protein EngB"/>
    <property type="match status" value="1"/>
</dbReference>
<dbReference type="InterPro" id="IPR006073">
    <property type="entry name" value="GTP-bd"/>
</dbReference>
<keyword evidence="9 10" id="KW-0131">Cell cycle</keyword>
<dbReference type="PANTHER" id="PTHR11649:SF13">
    <property type="entry name" value="ENGB-TYPE G DOMAIN-CONTAINING PROTEIN"/>
    <property type="match status" value="1"/>
</dbReference>
<keyword evidence="6" id="KW-0460">Magnesium</keyword>
<evidence type="ECO:0000259" key="11">
    <source>
        <dbReference type="PROSITE" id="PS51706"/>
    </source>
</evidence>
<gene>
    <name evidence="10" type="primary">engB</name>
    <name evidence="12" type="ORF">DYU05_09975</name>
</gene>
<keyword evidence="4" id="KW-0479">Metal-binding</keyword>
<evidence type="ECO:0000256" key="7">
    <source>
        <dbReference type="ARBA" id="ARBA00023134"/>
    </source>
</evidence>
<dbReference type="AlphaFoldDB" id="A0A3E2NY73"/>
<evidence type="ECO:0000256" key="6">
    <source>
        <dbReference type="ARBA" id="ARBA00022842"/>
    </source>
</evidence>
<reference evidence="12 13" key="1">
    <citation type="submission" date="2018-08" db="EMBL/GenBank/DDBJ databases">
        <title>Mucilaginibacter terrae sp. nov., isolated from manganese diggings.</title>
        <authorList>
            <person name="Huang Y."/>
            <person name="Zhou Z."/>
        </authorList>
    </citation>
    <scope>NUCLEOTIDE SEQUENCE [LARGE SCALE GENOMIC DNA]</scope>
    <source>
        <strain evidence="12 13">ZH6</strain>
    </source>
</reference>
<evidence type="ECO:0000256" key="2">
    <source>
        <dbReference type="ARBA" id="ARBA00009638"/>
    </source>
</evidence>
<evidence type="ECO:0000256" key="9">
    <source>
        <dbReference type="ARBA" id="ARBA00023306"/>
    </source>
</evidence>
<evidence type="ECO:0000256" key="10">
    <source>
        <dbReference type="HAMAP-Rule" id="MF_00321"/>
    </source>
</evidence>
<comment type="similarity">
    <text evidence="2 10">Belongs to the TRAFAC class TrmE-Era-EngA-EngB-Septin-like GTPase superfamily. EngB GTPase family.</text>
</comment>
<comment type="cofactor">
    <cofactor evidence="1">
        <name>Mg(2+)</name>
        <dbReference type="ChEBI" id="CHEBI:18420"/>
    </cofactor>
</comment>
<dbReference type="GO" id="GO:0046872">
    <property type="term" value="F:metal ion binding"/>
    <property type="evidence" value="ECO:0007669"/>
    <property type="project" value="UniProtKB-KW"/>
</dbReference>
<comment type="caution">
    <text evidence="12">The sequence shown here is derived from an EMBL/GenBank/DDBJ whole genome shotgun (WGS) entry which is preliminary data.</text>
</comment>
<feature type="domain" description="EngB-type G" evidence="11">
    <location>
        <begin position="22"/>
        <end position="197"/>
    </location>
</feature>
<dbReference type="PROSITE" id="PS51706">
    <property type="entry name" value="G_ENGB"/>
    <property type="match status" value="1"/>
</dbReference>
<keyword evidence="13" id="KW-1185">Reference proteome</keyword>
<dbReference type="InterPro" id="IPR019987">
    <property type="entry name" value="GTP-bd_ribosome_bio_YsxC"/>
</dbReference>
<evidence type="ECO:0000313" key="13">
    <source>
        <dbReference type="Proteomes" id="UP000260823"/>
    </source>
</evidence>
<dbReference type="Gene3D" id="3.40.50.300">
    <property type="entry name" value="P-loop containing nucleotide triphosphate hydrolases"/>
    <property type="match status" value="1"/>
</dbReference>
<dbReference type="HAMAP" id="MF_00321">
    <property type="entry name" value="GTPase_EngB"/>
    <property type="match status" value="1"/>
</dbReference>
<keyword evidence="8 10" id="KW-0717">Septation</keyword>
<dbReference type="InterPro" id="IPR027417">
    <property type="entry name" value="P-loop_NTPase"/>
</dbReference>
<dbReference type="CDD" id="cd01876">
    <property type="entry name" value="YihA_EngB"/>
    <property type="match status" value="1"/>
</dbReference>
<protein>
    <recommendedName>
        <fullName evidence="10">Probable GTP-binding protein EngB</fullName>
    </recommendedName>
</protein>
<proteinExistence type="inferred from homology"/>
<dbReference type="NCBIfam" id="TIGR03598">
    <property type="entry name" value="GTPase_YsxC"/>
    <property type="match status" value="1"/>
</dbReference>
<organism evidence="12 13">
    <name type="scientific">Mucilaginibacter terrenus</name>
    <dbReference type="NCBI Taxonomy" id="2482727"/>
    <lineage>
        <taxon>Bacteria</taxon>
        <taxon>Pseudomonadati</taxon>
        <taxon>Bacteroidota</taxon>
        <taxon>Sphingobacteriia</taxon>
        <taxon>Sphingobacteriales</taxon>
        <taxon>Sphingobacteriaceae</taxon>
        <taxon>Mucilaginibacter</taxon>
    </lineage>
</organism>
<comment type="function">
    <text evidence="10">Necessary for normal cell division and for the maintenance of normal septation.</text>
</comment>
<evidence type="ECO:0000256" key="4">
    <source>
        <dbReference type="ARBA" id="ARBA00022723"/>
    </source>
</evidence>